<comment type="caution">
    <text evidence="9">The sequence shown here is derived from an EMBL/GenBank/DDBJ whole genome shotgun (WGS) entry which is preliminary data.</text>
</comment>
<feature type="transmembrane region" description="Helical" evidence="7">
    <location>
        <begin position="36"/>
        <end position="63"/>
    </location>
</feature>
<feature type="transmembrane region" description="Helical" evidence="7">
    <location>
        <begin position="377"/>
        <end position="398"/>
    </location>
</feature>
<dbReference type="GO" id="GO:0016020">
    <property type="term" value="C:membrane"/>
    <property type="evidence" value="ECO:0007669"/>
    <property type="project" value="GOC"/>
</dbReference>
<feature type="transmembrane region" description="Helical" evidence="7">
    <location>
        <begin position="6"/>
        <end position="24"/>
    </location>
</feature>
<dbReference type="GO" id="GO:0005506">
    <property type="term" value="F:iron ion binding"/>
    <property type="evidence" value="ECO:0007669"/>
    <property type="project" value="InterPro"/>
</dbReference>
<evidence type="ECO:0000313" key="10">
    <source>
        <dbReference type="Proteomes" id="UP000321933"/>
    </source>
</evidence>
<dbReference type="OrthoDB" id="9770329at2"/>
<evidence type="ECO:0000259" key="8">
    <source>
        <dbReference type="Pfam" id="PF04116"/>
    </source>
</evidence>
<reference evidence="9 10" key="1">
    <citation type="submission" date="2019-08" db="EMBL/GenBank/DDBJ databases">
        <title>Parahaliea maris sp. nov., isolated from the surface seawater.</title>
        <authorList>
            <person name="Liu Y."/>
        </authorList>
    </citation>
    <scope>NUCLEOTIDE SEQUENCE [LARGE SCALE GENOMIC DNA]</scope>
    <source>
        <strain evidence="9 10">S2-26</strain>
    </source>
</reference>
<dbReference type="GO" id="GO:0012505">
    <property type="term" value="C:endomembrane system"/>
    <property type="evidence" value="ECO:0007669"/>
    <property type="project" value="UniProtKB-SubCell"/>
</dbReference>
<dbReference type="Proteomes" id="UP000321933">
    <property type="component" value="Unassembled WGS sequence"/>
</dbReference>
<dbReference type="GO" id="GO:0050479">
    <property type="term" value="F:glyceryl-ether monooxygenase activity"/>
    <property type="evidence" value="ECO:0007669"/>
    <property type="project" value="TreeGrafter"/>
</dbReference>
<evidence type="ECO:0000256" key="6">
    <source>
        <dbReference type="ARBA" id="ARBA00023136"/>
    </source>
</evidence>
<evidence type="ECO:0000256" key="1">
    <source>
        <dbReference type="ARBA" id="ARBA00004127"/>
    </source>
</evidence>
<evidence type="ECO:0000256" key="3">
    <source>
        <dbReference type="ARBA" id="ARBA00022989"/>
    </source>
</evidence>
<keyword evidence="3 7" id="KW-1133">Transmembrane helix</keyword>
<accession>A0A5C9A4H9</accession>
<dbReference type="GO" id="GO:0006643">
    <property type="term" value="P:membrane lipid metabolic process"/>
    <property type="evidence" value="ECO:0007669"/>
    <property type="project" value="TreeGrafter"/>
</dbReference>
<feature type="transmembrane region" description="Helical" evidence="7">
    <location>
        <begin position="300"/>
        <end position="318"/>
    </location>
</feature>
<dbReference type="PANTHER" id="PTHR21624">
    <property type="entry name" value="STEROL DESATURASE-RELATED PROTEIN"/>
    <property type="match status" value="1"/>
</dbReference>
<evidence type="ECO:0000256" key="7">
    <source>
        <dbReference type="SAM" id="Phobius"/>
    </source>
</evidence>
<dbReference type="EMBL" id="VRYZ01000001">
    <property type="protein sequence ID" value="TXS94557.1"/>
    <property type="molecule type" value="Genomic_DNA"/>
</dbReference>
<gene>
    <name evidence="9" type="ORF">FVW59_01135</name>
</gene>
<comment type="subcellular location">
    <subcellularLocation>
        <location evidence="1">Endomembrane system</location>
        <topology evidence="1">Multi-pass membrane protein</topology>
    </subcellularLocation>
</comment>
<feature type="transmembrane region" description="Helical" evidence="7">
    <location>
        <begin position="75"/>
        <end position="94"/>
    </location>
</feature>
<organism evidence="9 10">
    <name type="scientific">Parahaliea aestuarii</name>
    <dbReference type="NCBI Taxonomy" id="1852021"/>
    <lineage>
        <taxon>Bacteria</taxon>
        <taxon>Pseudomonadati</taxon>
        <taxon>Pseudomonadota</taxon>
        <taxon>Gammaproteobacteria</taxon>
        <taxon>Cellvibrionales</taxon>
        <taxon>Halieaceae</taxon>
        <taxon>Parahaliea</taxon>
    </lineage>
</organism>
<dbReference type="GO" id="GO:0008610">
    <property type="term" value="P:lipid biosynthetic process"/>
    <property type="evidence" value="ECO:0007669"/>
    <property type="project" value="InterPro"/>
</dbReference>
<evidence type="ECO:0000256" key="4">
    <source>
        <dbReference type="ARBA" id="ARBA00023002"/>
    </source>
</evidence>
<dbReference type="AlphaFoldDB" id="A0A5C9A4H9"/>
<sequence length="421" mass="48485">MNLVIYAVPFFILAMLLELGYGIRQQRNTYRLNDSVSSLFLGTLSQAQRFVTLGVGGYIYYLITEYFSLPLMDAGHWFTWVLAFVLYDFCYYWLHRLGHERTILWAAHVAHHQSEDYNLSTALRQTSTGFLLSWLFYIPMYLLGIPAEVVVTVGSLNLIYQFWVHTEHVPKLGWYEWVFVTPSNHRVHHAQNDRYMDRNYGGVFILWDRLFGTFQEELEDDPPIYGIRGPLGSFSPVKALTHIYVDMARDSWRAARWRDKVRVWVARTGWRPEDVEARYPRVKSDLSRFRKYDPPLSRALGWYAFFQLIAVVLLLNAMQAGEPGYYLGVCLWAVMLATTVTTARWLDGRPGLAWDSIRLLAVVAVLGFAWASTEATLPLVGGLSYVLLNSLFLLWLGAREHPHSDCKTTGSSVTCRLPVSR</sequence>
<feature type="transmembrane region" description="Helical" evidence="7">
    <location>
        <begin position="324"/>
        <end position="345"/>
    </location>
</feature>
<dbReference type="PANTHER" id="PTHR21624:SF1">
    <property type="entry name" value="ALKYLGLYCEROL MONOOXYGENASE"/>
    <property type="match status" value="1"/>
</dbReference>
<keyword evidence="5" id="KW-0443">Lipid metabolism</keyword>
<dbReference type="RefSeq" id="WP_148062410.1">
    <property type="nucleotide sequence ID" value="NZ_VRYZ01000001.1"/>
</dbReference>
<dbReference type="InterPro" id="IPR006694">
    <property type="entry name" value="Fatty_acid_hydroxylase"/>
</dbReference>
<evidence type="ECO:0000256" key="5">
    <source>
        <dbReference type="ARBA" id="ARBA00023098"/>
    </source>
</evidence>
<evidence type="ECO:0000313" key="9">
    <source>
        <dbReference type="EMBL" id="TXS94557.1"/>
    </source>
</evidence>
<keyword evidence="10" id="KW-1185">Reference proteome</keyword>
<keyword evidence="6 7" id="KW-0472">Membrane</keyword>
<dbReference type="InterPro" id="IPR051689">
    <property type="entry name" value="Sterol_desaturase/TMEM195"/>
</dbReference>
<feature type="domain" description="Fatty acid hydroxylase" evidence="8">
    <location>
        <begin position="80"/>
        <end position="213"/>
    </location>
</feature>
<keyword evidence="2 7" id="KW-0812">Transmembrane</keyword>
<protein>
    <submittedName>
        <fullName evidence="9">Sterol desaturase family protein</fullName>
    </submittedName>
</protein>
<keyword evidence="4" id="KW-0560">Oxidoreductase</keyword>
<evidence type="ECO:0000256" key="2">
    <source>
        <dbReference type="ARBA" id="ARBA00022692"/>
    </source>
</evidence>
<dbReference type="Pfam" id="PF04116">
    <property type="entry name" value="FA_hydroxylase"/>
    <property type="match status" value="1"/>
</dbReference>
<proteinExistence type="predicted"/>
<name>A0A5C9A4H9_9GAMM</name>